<keyword evidence="1" id="KW-0805">Transcription regulation</keyword>
<dbReference type="RefSeq" id="WP_344870539.1">
    <property type="nucleotide sequence ID" value="NZ_BAABAL010000003.1"/>
</dbReference>
<evidence type="ECO:0000313" key="7">
    <source>
        <dbReference type="Proteomes" id="UP001501747"/>
    </source>
</evidence>
<evidence type="ECO:0000256" key="3">
    <source>
        <dbReference type="ARBA" id="ARBA00023163"/>
    </source>
</evidence>
<dbReference type="PROSITE" id="PS50937">
    <property type="entry name" value="HTH_MERR_2"/>
    <property type="match status" value="1"/>
</dbReference>
<dbReference type="Pfam" id="PF13411">
    <property type="entry name" value="MerR_1"/>
    <property type="match status" value="1"/>
</dbReference>
<dbReference type="EMBL" id="BAABAL010000003">
    <property type="protein sequence ID" value="GAA3987636.1"/>
    <property type="molecule type" value="Genomic_DNA"/>
</dbReference>
<dbReference type="PANTHER" id="PTHR30204:SF94">
    <property type="entry name" value="HEAVY METAL-DEPENDENT TRANSCRIPTIONAL REGULATOR HI_0293-RELATED"/>
    <property type="match status" value="1"/>
</dbReference>
<comment type="caution">
    <text evidence="6">The sequence shown here is derived from an EMBL/GenBank/DDBJ whole genome shotgun (WGS) entry which is preliminary data.</text>
</comment>
<dbReference type="CDD" id="cd01282">
    <property type="entry name" value="HTH_MerR-like_sg3"/>
    <property type="match status" value="1"/>
</dbReference>
<dbReference type="SUPFAM" id="SSF46955">
    <property type="entry name" value="Putative DNA-binding domain"/>
    <property type="match status" value="1"/>
</dbReference>
<evidence type="ECO:0000256" key="2">
    <source>
        <dbReference type="ARBA" id="ARBA00023125"/>
    </source>
</evidence>
<gene>
    <name evidence="6" type="ORF">GCM10022247_02420</name>
</gene>
<evidence type="ECO:0000256" key="1">
    <source>
        <dbReference type="ARBA" id="ARBA00023015"/>
    </source>
</evidence>
<protein>
    <submittedName>
        <fullName evidence="6">MerR family transcriptional regulator</fullName>
    </submittedName>
</protein>
<sequence>MRIGELAEATGVTPRALRHYEEAGLISSRRLANGYRDYPESTVDRVRNIRLLVDFGLTLEDVEFFVGCLDGDLLAAPPSPAALDVVRRRLDVLEQRISTQVSQRDRLLGALGRFSPASGTTRRESPRAPEPEGAQRQPAPR</sequence>
<proteinExistence type="predicted"/>
<reference evidence="7" key="1">
    <citation type="journal article" date="2019" name="Int. J. Syst. Evol. Microbiol.">
        <title>The Global Catalogue of Microorganisms (GCM) 10K type strain sequencing project: providing services to taxonomists for standard genome sequencing and annotation.</title>
        <authorList>
            <consortium name="The Broad Institute Genomics Platform"/>
            <consortium name="The Broad Institute Genome Sequencing Center for Infectious Disease"/>
            <person name="Wu L."/>
            <person name="Ma J."/>
        </authorList>
    </citation>
    <scope>NUCLEOTIDE SEQUENCE [LARGE SCALE GENOMIC DNA]</scope>
    <source>
        <strain evidence="7">JCM 17342</strain>
    </source>
</reference>
<dbReference type="PROSITE" id="PS00552">
    <property type="entry name" value="HTH_MERR_1"/>
    <property type="match status" value="1"/>
</dbReference>
<dbReference type="InterPro" id="IPR047057">
    <property type="entry name" value="MerR_fam"/>
</dbReference>
<evidence type="ECO:0000313" key="6">
    <source>
        <dbReference type="EMBL" id="GAA3987636.1"/>
    </source>
</evidence>
<dbReference type="PANTHER" id="PTHR30204">
    <property type="entry name" value="REDOX-CYCLING DRUG-SENSING TRANSCRIPTIONAL ACTIVATOR SOXR"/>
    <property type="match status" value="1"/>
</dbReference>
<dbReference type="PRINTS" id="PR00040">
    <property type="entry name" value="HTHMERR"/>
</dbReference>
<feature type="domain" description="HTH merR-type" evidence="5">
    <location>
        <begin position="1"/>
        <end position="68"/>
    </location>
</feature>
<dbReference type="InterPro" id="IPR009061">
    <property type="entry name" value="DNA-bd_dom_put_sf"/>
</dbReference>
<dbReference type="InterPro" id="IPR000551">
    <property type="entry name" value="MerR-type_HTH_dom"/>
</dbReference>
<keyword evidence="3" id="KW-0804">Transcription</keyword>
<name>A0ABP7QSX7_9PSEU</name>
<dbReference type="Proteomes" id="UP001501747">
    <property type="component" value="Unassembled WGS sequence"/>
</dbReference>
<keyword evidence="7" id="KW-1185">Reference proteome</keyword>
<feature type="region of interest" description="Disordered" evidence="4">
    <location>
        <begin position="108"/>
        <end position="141"/>
    </location>
</feature>
<feature type="compositionally biased region" description="Basic and acidic residues" evidence="4">
    <location>
        <begin position="121"/>
        <end position="130"/>
    </location>
</feature>
<dbReference type="SMART" id="SM00422">
    <property type="entry name" value="HTH_MERR"/>
    <property type="match status" value="1"/>
</dbReference>
<keyword evidence="2" id="KW-0238">DNA-binding</keyword>
<accession>A0ABP7QSX7</accession>
<organism evidence="6 7">
    <name type="scientific">Allokutzneria multivorans</name>
    <dbReference type="NCBI Taxonomy" id="1142134"/>
    <lineage>
        <taxon>Bacteria</taxon>
        <taxon>Bacillati</taxon>
        <taxon>Actinomycetota</taxon>
        <taxon>Actinomycetes</taxon>
        <taxon>Pseudonocardiales</taxon>
        <taxon>Pseudonocardiaceae</taxon>
        <taxon>Allokutzneria</taxon>
    </lineage>
</organism>
<dbReference type="Gene3D" id="1.10.1660.10">
    <property type="match status" value="1"/>
</dbReference>
<evidence type="ECO:0000259" key="5">
    <source>
        <dbReference type="PROSITE" id="PS50937"/>
    </source>
</evidence>
<evidence type="ECO:0000256" key="4">
    <source>
        <dbReference type="SAM" id="MobiDB-lite"/>
    </source>
</evidence>